<gene>
    <name evidence="1" type="ORF">OWR29_15300</name>
</gene>
<sequence length="112" mass="11920">MDLTRQSETAVLAASALALEQWAQRVGRAGMAAMHALPALHAAVDQHVAHIRAVVADSRGRVHPATLAAYADGVADTVSARGWTARETTWERPSWPSVHLLAVCVLAEACMN</sequence>
<evidence type="ECO:0000313" key="1">
    <source>
        <dbReference type="EMBL" id="MCY1139365.1"/>
    </source>
</evidence>
<organism evidence="1 2">
    <name type="scientific">Paractinoplanes pyxinae</name>
    <dbReference type="NCBI Taxonomy" id="2997416"/>
    <lineage>
        <taxon>Bacteria</taxon>
        <taxon>Bacillati</taxon>
        <taxon>Actinomycetota</taxon>
        <taxon>Actinomycetes</taxon>
        <taxon>Micromonosporales</taxon>
        <taxon>Micromonosporaceae</taxon>
        <taxon>Paractinoplanes</taxon>
    </lineage>
</organism>
<protein>
    <submittedName>
        <fullName evidence="1">DUF6401 family natural product biosynthesis protein</fullName>
    </submittedName>
</protein>
<evidence type="ECO:0000313" key="2">
    <source>
        <dbReference type="Proteomes" id="UP001151002"/>
    </source>
</evidence>
<dbReference type="RefSeq" id="WP_267563483.1">
    <property type="nucleotide sequence ID" value="NZ_JAPNTZ010000005.1"/>
</dbReference>
<keyword evidence="2" id="KW-1185">Reference proteome</keyword>
<dbReference type="Proteomes" id="UP001151002">
    <property type="component" value="Unassembled WGS sequence"/>
</dbReference>
<reference evidence="1" key="1">
    <citation type="submission" date="2022-11" db="EMBL/GenBank/DDBJ databases">
        <authorList>
            <person name="Somphong A."/>
            <person name="Phongsopitanun W."/>
        </authorList>
    </citation>
    <scope>NUCLEOTIDE SEQUENCE</scope>
    <source>
        <strain evidence="1">Pm04-4</strain>
    </source>
</reference>
<comment type="caution">
    <text evidence="1">The sequence shown here is derived from an EMBL/GenBank/DDBJ whole genome shotgun (WGS) entry which is preliminary data.</text>
</comment>
<proteinExistence type="predicted"/>
<accession>A0ABT4B109</accession>
<name>A0ABT4B109_9ACTN</name>
<dbReference type="Pfam" id="PF19939">
    <property type="entry name" value="DUF6401"/>
    <property type="match status" value="1"/>
</dbReference>
<dbReference type="InterPro" id="IPR045647">
    <property type="entry name" value="DUF6401"/>
</dbReference>
<dbReference type="EMBL" id="JAPNTZ010000005">
    <property type="protein sequence ID" value="MCY1139365.1"/>
    <property type="molecule type" value="Genomic_DNA"/>
</dbReference>